<organism evidence="7 8">
    <name type="scientific">Novosphingobium soli</name>
    <dbReference type="NCBI Taxonomy" id="574956"/>
    <lineage>
        <taxon>Bacteria</taxon>
        <taxon>Pseudomonadati</taxon>
        <taxon>Pseudomonadota</taxon>
        <taxon>Alphaproteobacteria</taxon>
        <taxon>Sphingomonadales</taxon>
        <taxon>Sphingomonadaceae</taxon>
        <taxon>Novosphingobium</taxon>
    </lineage>
</organism>
<dbReference type="HAMAP" id="MF_00651">
    <property type="entry name" value="Nuclease_YqgF"/>
    <property type="match status" value="1"/>
</dbReference>
<comment type="caution">
    <text evidence="7">The sequence shown here is derived from an EMBL/GenBank/DDBJ whole genome shotgun (WGS) entry which is preliminary data.</text>
</comment>
<evidence type="ECO:0000256" key="2">
    <source>
        <dbReference type="ARBA" id="ARBA00022517"/>
    </source>
</evidence>
<feature type="domain" description="YqgF/RNase H-like" evidence="6">
    <location>
        <begin position="33"/>
        <end position="132"/>
    </location>
</feature>
<evidence type="ECO:0000259" key="6">
    <source>
        <dbReference type="SMART" id="SM00732"/>
    </source>
</evidence>
<keyword evidence="3 5" id="KW-0540">Nuclease</keyword>
<accession>A0ABV6CYR4</accession>
<dbReference type="RefSeq" id="WP_379488273.1">
    <property type="nucleotide sequence ID" value="NZ_JBHLWK010000018.1"/>
</dbReference>
<comment type="subcellular location">
    <subcellularLocation>
        <location evidence="5">Cytoplasm</location>
    </subcellularLocation>
</comment>
<evidence type="ECO:0000256" key="4">
    <source>
        <dbReference type="ARBA" id="ARBA00022801"/>
    </source>
</evidence>
<evidence type="ECO:0000256" key="5">
    <source>
        <dbReference type="HAMAP-Rule" id="MF_00651"/>
    </source>
</evidence>
<dbReference type="InterPro" id="IPR037027">
    <property type="entry name" value="YqgF/RNaseH-like_dom_sf"/>
</dbReference>
<dbReference type="EC" id="3.1.-.-" evidence="5"/>
<keyword evidence="8" id="KW-1185">Reference proteome</keyword>
<proteinExistence type="inferred from homology"/>
<keyword evidence="1 5" id="KW-0963">Cytoplasm</keyword>
<name>A0ABV6CYR4_9SPHN</name>
<comment type="similarity">
    <text evidence="5">Belongs to the YqgF HJR family.</text>
</comment>
<dbReference type="EMBL" id="JBHLWK010000018">
    <property type="protein sequence ID" value="MFC0205539.1"/>
    <property type="molecule type" value="Genomic_DNA"/>
</dbReference>
<evidence type="ECO:0000313" key="7">
    <source>
        <dbReference type="EMBL" id="MFC0205539.1"/>
    </source>
</evidence>
<evidence type="ECO:0000256" key="1">
    <source>
        <dbReference type="ARBA" id="ARBA00022490"/>
    </source>
</evidence>
<dbReference type="CDD" id="cd16964">
    <property type="entry name" value="YqgF"/>
    <property type="match status" value="1"/>
</dbReference>
<dbReference type="PANTHER" id="PTHR33317:SF4">
    <property type="entry name" value="POLYNUCLEOTIDYL TRANSFERASE, RIBONUCLEASE H-LIKE SUPERFAMILY PROTEIN"/>
    <property type="match status" value="1"/>
</dbReference>
<comment type="function">
    <text evidence="5">Could be a nuclease involved in processing of the 5'-end of pre-16S rRNA.</text>
</comment>
<dbReference type="Pfam" id="PF03652">
    <property type="entry name" value="RuvX"/>
    <property type="match status" value="1"/>
</dbReference>
<dbReference type="Gene3D" id="3.30.420.140">
    <property type="entry name" value="YqgF/RNase H-like domain"/>
    <property type="match status" value="1"/>
</dbReference>
<dbReference type="PANTHER" id="PTHR33317">
    <property type="entry name" value="POLYNUCLEOTIDYL TRANSFERASE, RIBONUCLEASE H-LIKE SUPERFAMILY PROTEIN"/>
    <property type="match status" value="1"/>
</dbReference>
<dbReference type="SMART" id="SM00732">
    <property type="entry name" value="YqgFc"/>
    <property type="match status" value="1"/>
</dbReference>
<dbReference type="InterPro" id="IPR005227">
    <property type="entry name" value="YqgF"/>
</dbReference>
<protein>
    <recommendedName>
        <fullName evidence="5">Putative pre-16S rRNA nuclease</fullName>
        <ecNumber evidence="5">3.1.-.-</ecNumber>
    </recommendedName>
</protein>
<dbReference type="SUPFAM" id="SSF53098">
    <property type="entry name" value="Ribonuclease H-like"/>
    <property type="match status" value="1"/>
</dbReference>
<gene>
    <name evidence="7" type="primary">ruvX</name>
    <name evidence="7" type="ORF">ACFFJC_14835</name>
</gene>
<keyword evidence="4 5" id="KW-0378">Hydrolase</keyword>
<dbReference type="NCBIfam" id="TIGR00250">
    <property type="entry name" value="RNAse_H_YqgF"/>
    <property type="match status" value="1"/>
</dbReference>
<dbReference type="InterPro" id="IPR012337">
    <property type="entry name" value="RNaseH-like_sf"/>
</dbReference>
<evidence type="ECO:0000313" key="8">
    <source>
        <dbReference type="Proteomes" id="UP001589798"/>
    </source>
</evidence>
<keyword evidence="2 5" id="KW-0690">Ribosome biogenesis</keyword>
<evidence type="ECO:0000256" key="3">
    <source>
        <dbReference type="ARBA" id="ARBA00022722"/>
    </source>
</evidence>
<dbReference type="Proteomes" id="UP001589798">
    <property type="component" value="Unassembled WGS sequence"/>
</dbReference>
<sequence>MAGKGTGAGHGAGDTALITTGALAFRDALPEAGALLGLDLGTQTIGTAFCDAGWRFASPGKTLRRGKFGADKSLMEALIRERAIRGIVIGLPLNMDGSEGPRAQSSRAYARNLAVLGLPILLWDERWSTTGAERGLIAQDMSRAKRAERIDSAAAAVILQGAIDALAGGMF</sequence>
<reference evidence="7 8" key="1">
    <citation type="submission" date="2024-09" db="EMBL/GenBank/DDBJ databases">
        <authorList>
            <person name="Sun Q."/>
            <person name="Mori K."/>
        </authorList>
    </citation>
    <scope>NUCLEOTIDE SEQUENCE [LARGE SCALE GENOMIC DNA]</scope>
    <source>
        <strain evidence="7 8">CCM 7706</strain>
    </source>
</reference>
<dbReference type="InterPro" id="IPR006641">
    <property type="entry name" value="YqgF/RNaseH-like_dom"/>
</dbReference>